<organism evidence="2 3">
    <name type="scientific">Ambispora gerdemannii</name>
    <dbReference type="NCBI Taxonomy" id="144530"/>
    <lineage>
        <taxon>Eukaryota</taxon>
        <taxon>Fungi</taxon>
        <taxon>Fungi incertae sedis</taxon>
        <taxon>Mucoromycota</taxon>
        <taxon>Glomeromycotina</taxon>
        <taxon>Glomeromycetes</taxon>
        <taxon>Archaeosporales</taxon>
        <taxon>Ambisporaceae</taxon>
        <taxon>Ambispora</taxon>
    </lineage>
</organism>
<feature type="chain" id="PRO_5040391979" evidence="1">
    <location>
        <begin position="23"/>
        <end position="126"/>
    </location>
</feature>
<gene>
    <name evidence="2" type="ORF">AGERDE_LOCUS10024</name>
</gene>
<dbReference type="OrthoDB" id="2362516at2759"/>
<proteinExistence type="predicted"/>
<evidence type="ECO:0000313" key="2">
    <source>
        <dbReference type="EMBL" id="CAG8620158.1"/>
    </source>
</evidence>
<feature type="signal peptide" evidence="1">
    <location>
        <begin position="1"/>
        <end position="22"/>
    </location>
</feature>
<evidence type="ECO:0000256" key="1">
    <source>
        <dbReference type="SAM" id="SignalP"/>
    </source>
</evidence>
<keyword evidence="1" id="KW-0732">Signal</keyword>
<keyword evidence="3" id="KW-1185">Reference proteome</keyword>
<sequence>MKFAQSSLLLFVILSFSSFTSPAVIRRQDIKETRRLNALDAIALNKSFESLASDSTCDPTTQANACVKGEFAQCSGGKFVSTKCNTGLTCAAVPLVNKRGTSILCDTAADRDARINDALGTPPPKP</sequence>
<comment type="caution">
    <text evidence="2">The sequence shown here is derived from an EMBL/GenBank/DDBJ whole genome shotgun (WGS) entry which is preliminary data.</text>
</comment>
<name>A0A9N9GLZ0_9GLOM</name>
<dbReference type="AlphaFoldDB" id="A0A9N9GLZ0"/>
<protein>
    <submittedName>
        <fullName evidence="2">4152_t:CDS:1</fullName>
    </submittedName>
</protein>
<reference evidence="2" key="1">
    <citation type="submission" date="2021-06" db="EMBL/GenBank/DDBJ databases">
        <authorList>
            <person name="Kallberg Y."/>
            <person name="Tangrot J."/>
            <person name="Rosling A."/>
        </authorList>
    </citation>
    <scope>NUCLEOTIDE SEQUENCE</scope>
    <source>
        <strain evidence="2">MT106</strain>
    </source>
</reference>
<accession>A0A9N9GLZ0</accession>
<evidence type="ECO:0000313" key="3">
    <source>
        <dbReference type="Proteomes" id="UP000789831"/>
    </source>
</evidence>
<dbReference type="Proteomes" id="UP000789831">
    <property type="component" value="Unassembled WGS sequence"/>
</dbReference>
<dbReference type="EMBL" id="CAJVPL010002808">
    <property type="protein sequence ID" value="CAG8620158.1"/>
    <property type="molecule type" value="Genomic_DNA"/>
</dbReference>